<keyword evidence="9" id="KW-1185">Reference proteome</keyword>
<feature type="transmembrane region" description="Helical" evidence="7">
    <location>
        <begin position="156"/>
        <end position="177"/>
    </location>
</feature>
<dbReference type="PANTHER" id="PTHR39087:SF2">
    <property type="entry name" value="UPF0104 MEMBRANE PROTEIN MJ1595"/>
    <property type="match status" value="1"/>
</dbReference>
<evidence type="ECO:0000313" key="8">
    <source>
        <dbReference type="EMBL" id="QEC48721.1"/>
    </source>
</evidence>
<dbReference type="InterPro" id="IPR022791">
    <property type="entry name" value="L-PG_synthase/AglD"/>
</dbReference>
<keyword evidence="3 7" id="KW-0812">Transmembrane</keyword>
<organism evidence="8 9">
    <name type="scientific">Baekduia soli</name>
    <dbReference type="NCBI Taxonomy" id="496014"/>
    <lineage>
        <taxon>Bacteria</taxon>
        <taxon>Bacillati</taxon>
        <taxon>Actinomycetota</taxon>
        <taxon>Thermoleophilia</taxon>
        <taxon>Solirubrobacterales</taxon>
        <taxon>Baekduiaceae</taxon>
        <taxon>Baekduia</taxon>
    </lineage>
</organism>
<protein>
    <submittedName>
        <fullName evidence="8">Flippase-like domain-containing protein</fullName>
    </submittedName>
</protein>
<dbReference type="OrthoDB" id="5241684at2"/>
<dbReference type="GO" id="GO:0005886">
    <property type="term" value="C:plasma membrane"/>
    <property type="evidence" value="ECO:0007669"/>
    <property type="project" value="UniProtKB-SubCell"/>
</dbReference>
<sequence length="415" mass="42422">MAAAAPAGGAARRSRRALRGQPAPAGGAAPAAGLPGGRRRLDPPAPARCARDRRAQARRRAARELAGRDRRGGPTAGGLGRRRAHHDALRRAGRRPGRRGGGVIDRLEDLVGGVWSHFDHVDGRLLLVALVFHVANHVLRSVAWRNVLAGAHPGRRVPLLGVASAYAIGVALNAVVPGRGGDAAKLAIVRSRIEGSRAATIASTMAVIMLFDLVAATLLVLVVGLTGSVPFVPHVPLAGAPGWMAAHVPIAVAGVLALTALVALAVRVLRGRVRGLLAQARQGGAILRSPARYVTQVALVQAGAWTCRIAVVFLLLRAFGLHATVPTAALVMVLCGASTLIPLTPGGAGTQQVMLAYALGQAAGAAVVLSFSVGMQAGITLINAALGLAAAMVAFRTLRPVTAVRAGLGLARARA</sequence>
<dbReference type="Pfam" id="PF03706">
    <property type="entry name" value="LPG_synthase_TM"/>
    <property type="match status" value="1"/>
</dbReference>
<evidence type="ECO:0000256" key="4">
    <source>
        <dbReference type="ARBA" id="ARBA00022989"/>
    </source>
</evidence>
<dbReference type="KEGG" id="bsol:FSW04_14845"/>
<keyword evidence="4 7" id="KW-1133">Transmembrane helix</keyword>
<evidence type="ECO:0000256" key="5">
    <source>
        <dbReference type="ARBA" id="ARBA00023136"/>
    </source>
</evidence>
<feature type="transmembrane region" description="Helical" evidence="7">
    <location>
        <begin position="355"/>
        <end position="373"/>
    </location>
</feature>
<dbReference type="PANTHER" id="PTHR39087">
    <property type="entry name" value="UPF0104 MEMBRANE PROTEIN MJ1595"/>
    <property type="match status" value="1"/>
</dbReference>
<proteinExistence type="predicted"/>
<feature type="compositionally biased region" description="Low complexity" evidence="6">
    <location>
        <begin position="19"/>
        <end position="33"/>
    </location>
</feature>
<dbReference type="Proteomes" id="UP000321805">
    <property type="component" value="Chromosome"/>
</dbReference>
<feature type="region of interest" description="Disordered" evidence="6">
    <location>
        <begin position="1"/>
        <end position="100"/>
    </location>
</feature>
<dbReference type="EMBL" id="CP042430">
    <property type="protein sequence ID" value="QEC48721.1"/>
    <property type="molecule type" value="Genomic_DNA"/>
</dbReference>
<feature type="compositionally biased region" description="Low complexity" evidence="6">
    <location>
        <begin position="1"/>
        <end position="11"/>
    </location>
</feature>
<evidence type="ECO:0000256" key="2">
    <source>
        <dbReference type="ARBA" id="ARBA00022475"/>
    </source>
</evidence>
<feature type="transmembrane region" description="Helical" evidence="7">
    <location>
        <begin position="379"/>
        <end position="398"/>
    </location>
</feature>
<accession>A0A5B8U715</accession>
<reference evidence="8 9" key="1">
    <citation type="journal article" date="2018" name="J. Microbiol.">
        <title>Baekduia soli gen. nov., sp. nov., a novel bacterium isolated from the soil of Baekdu Mountain and proposal of a novel family name, Baekduiaceae fam. nov.</title>
        <authorList>
            <person name="An D.S."/>
            <person name="Siddiqi M.Z."/>
            <person name="Kim K.H."/>
            <person name="Yu H.S."/>
            <person name="Im W.T."/>
        </authorList>
    </citation>
    <scope>NUCLEOTIDE SEQUENCE [LARGE SCALE GENOMIC DNA]</scope>
    <source>
        <strain evidence="8 9">BR7-21</strain>
    </source>
</reference>
<feature type="transmembrane region" description="Helical" evidence="7">
    <location>
        <begin position="243"/>
        <end position="266"/>
    </location>
</feature>
<feature type="transmembrane region" description="Helical" evidence="7">
    <location>
        <begin position="325"/>
        <end position="343"/>
    </location>
</feature>
<evidence type="ECO:0000256" key="7">
    <source>
        <dbReference type="SAM" id="Phobius"/>
    </source>
</evidence>
<dbReference type="AlphaFoldDB" id="A0A5B8U715"/>
<name>A0A5B8U715_9ACTN</name>
<comment type="subcellular location">
    <subcellularLocation>
        <location evidence="1">Cell membrane</location>
        <topology evidence="1">Multi-pass membrane protein</topology>
    </subcellularLocation>
</comment>
<feature type="transmembrane region" description="Helical" evidence="7">
    <location>
        <begin position="297"/>
        <end position="319"/>
    </location>
</feature>
<evidence type="ECO:0000256" key="1">
    <source>
        <dbReference type="ARBA" id="ARBA00004651"/>
    </source>
</evidence>
<evidence type="ECO:0000313" key="9">
    <source>
        <dbReference type="Proteomes" id="UP000321805"/>
    </source>
</evidence>
<feature type="compositionally biased region" description="Basic and acidic residues" evidence="6">
    <location>
        <begin position="62"/>
        <end position="72"/>
    </location>
</feature>
<feature type="transmembrane region" description="Helical" evidence="7">
    <location>
        <begin position="198"/>
        <end position="223"/>
    </location>
</feature>
<gene>
    <name evidence="8" type="ORF">FSW04_14845</name>
</gene>
<keyword evidence="5 7" id="KW-0472">Membrane</keyword>
<evidence type="ECO:0000256" key="6">
    <source>
        <dbReference type="SAM" id="MobiDB-lite"/>
    </source>
</evidence>
<evidence type="ECO:0000256" key="3">
    <source>
        <dbReference type="ARBA" id="ARBA00022692"/>
    </source>
</evidence>
<keyword evidence="2" id="KW-1003">Cell membrane</keyword>